<dbReference type="eggNOG" id="COG3829">
    <property type="taxonomic scope" value="Bacteria"/>
</dbReference>
<dbReference type="STRING" id="929558.SMGD1_1173"/>
<comment type="caution">
    <text evidence="2">The sequence shown here is derived from an EMBL/GenBank/DDBJ whole genome shotgun (WGS) entry which is preliminary data.</text>
</comment>
<dbReference type="HOGENOM" id="CLU_097884_2_2_7"/>
<dbReference type="Gene3D" id="3.30.450.20">
    <property type="entry name" value="PAS domain"/>
    <property type="match status" value="1"/>
</dbReference>
<sequence>MSVTKSENSDEWFFSSDQYILSETDDRGLIVYANDLFCEMADYKLDELIGEPHNIVRHPDMPRIAFKGLWDDIQSKGFWTGIVKNLRKDGGHYWVHATALRKIHKDGRVTYLSVRRVPSRGEIEACIPLYAELKASE</sequence>
<dbReference type="InterPro" id="IPR013655">
    <property type="entry name" value="PAS_fold_3"/>
</dbReference>
<reference evidence="2 3" key="1">
    <citation type="journal article" date="2012" name="Proc. Natl. Acad. Sci. U.S.A.">
        <title>Genome and physiology of a model Epsilonproteobacterium responsible for sulfide detoxification in marine oxygen depletion zones.</title>
        <authorList>
            <person name="Grote J."/>
            <person name="Schott T."/>
            <person name="Bruckner C.G."/>
            <person name="Glockner F.O."/>
            <person name="Jost G."/>
            <person name="Teeling H."/>
            <person name="Labrenz M."/>
            <person name="Jurgens K."/>
        </authorList>
    </citation>
    <scope>NUCLEOTIDE SEQUENCE [LARGE SCALE GENOMIC DNA]</scope>
    <source>
        <strain evidence="2 3">GD1</strain>
    </source>
</reference>
<dbReference type="NCBIfam" id="TIGR00229">
    <property type="entry name" value="sensory_box"/>
    <property type="match status" value="1"/>
</dbReference>
<gene>
    <name evidence="2" type="ORF">SMGD1_1173</name>
</gene>
<dbReference type="CDD" id="cd00130">
    <property type="entry name" value="PAS"/>
    <property type="match status" value="1"/>
</dbReference>
<keyword evidence="3" id="KW-1185">Reference proteome</keyword>
<organism evidence="2 3">
    <name type="scientific">Sulfurimonas gotlandica (strain DSM 19862 / JCM 16533 / GD1)</name>
    <dbReference type="NCBI Taxonomy" id="929558"/>
    <lineage>
        <taxon>Bacteria</taxon>
        <taxon>Pseudomonadati</taxon>
        <taxon>Campylobacterota</taxon>
        <taxon>Epsilonproteobacteria</taxon>
        <taxon>Campylobacterales</taxon>
        <taxon>Sulfurimonadaceae</taxon>
        <taxon>Sulfurimonas</taxon>
    </lineage>
</organism>
<evidence type="ECO:0000313" key="2">
    <source>
        <dbReference type="EMBL" id="EHP29697.1"/>
    </source>
</evidence>
<evidence type="ECO:0000259" key="1">
    <source>
        <dbReference type="Pfam" id="PF08447"/>
    </source>
</evidence>
<dbReference type="PATRIC" id="fig|929558.5.peg.1165"/>
<dbReference type="Proteomes" id="UP000006431">
    <property type="component" value="Unassembled WGS sequence"/>
</dbReference>
<dbReference type="OrthoDB" id="9765776at2"/>
<dbReference type="RefSeq" id="WP_008336946.1">
    <property type="nucleotide sequence ID" value="NZ_AFRZ01000001.1"/>
</dbReference>
<dbReference type="EMBL" id="AFRZ01000001">
    <property type="protein sequence ID" value="EHP29697.1"/>
    <property type="molecule type" value="Genomic_DNA"/>
</dbReference>
<feature type="domain" description="PAS fold-3" evidence="1">
    <location>
        <begin position="30"/>
        <end position="111"/>
    </location>
</feature>
<dbReference type="InterPro" id="IPR000014">
    <property type="entry name" value="PAS"/>
</dbReference>
<accession>B6BGR6</accession>
<dbReference type="Pfam" id="PF08447">
    <property type="entry name" value="PAS_3"/>
    <property type="match status" value="1"/>
</dbReference>
<evidence type="ECO:0000313" key="3">
    <source>
        <dbReference type="Proteomes" id="UP000006431"/>
    </source>
</evidence>
<protein>
    <submittedName>
        <fullName evidence="2">Protein containing PAS domain</fullName>
    </submittedName>
</protein>
<accession>H1FZ02</accession>
<dbReference type="AlphaFoldDB" id="B6BGR6"/>
<name>B6BGR6_SULGG</name>
<dbReference type="InterPro" id="IPR035965">
    <property type="entry name" value="PAS-like_dom_sf"/>
</dbReference>
<proteinExistence type="predicted"/>
<dbReference type="SUPFAM" id="SSF55785">
    <property type="entry name" value="PYP-like sensor domain (PAS domain)"/>
    <property type="match status" value="1"/>
</dbReference>